<evidence type="ECO:0000256" key="14">
    <source>
        <dbReference type="PROSITE-ProRule" id="PRU01360"/>
    </source>
</evidence>
<dbReference type="NCBIfam" id="TIGR01783">
    <property type="entry name" value="TonB-siderophor"/>
    <property type="match status" value="1"/>
</dbReference>
<dbReference type="EMBL" id="CAIJDP010000078">
    <property type="protein sequence ID" value="CAD0006423.1"/>
    <property type="molecule type" value="Genomic_DNA"/>
</dbReference>
<evidence type="ECO:0000256" key="5">
    <source>
        <dbReference type="ARBA" id="ARBA00022496"/>
    </source>
</evidence>
<evidence type="ECO:0000256" key="9">
    <source>
        <dbReference type="ARBA" id="ARBA00023065"/>
    </source>
</evidence>
<dbReference type="SUPFAM" id="SSF56935">
    <property type="entry name" value="Porins"/>
    <property type="match status" value="1"/>
</dbReference>
<dbReference type="InterPro" id="IPR000531">
    <property type="entry name" value="Beta-barrel_TonB"/>
</dbReference>
<dbReference type="SUPFAM" id="SSF49452">
    <property type="entry name" value="Starch-binding domain-like"/>
    <property type="match status" value="1"/>
</dbReference>
<keyword evidence="9" id="KW-0406">Ion transport</keyword>
<dbReference type="Gene3D" id="2.40.170.20">
    <property type="entry name" value="TonB-dependent receptor, beta-barrel domain"/>
    <property type="match status" value="1"/>
</dbReference>
<feature type="signal peptide" evidence="16">
    <location>
        <begin position="1"/>
        <end position="22"/>
    </location>
</feature>
<dbReference type="Pfam" id="PF07715">
    <property type="entry name" value="Plug"/>
    <property type="match status" value="1"/>
</dbReference>
<evidence type="ECO:0000313" key="20">
    <source>
        <dbReference type="Proteomes" id="UP000530060"/>
    </source>
</evidence>
<evidence type="ECO:0000256" key="11">
    <source>
        <dbReference type="ARBA" id="ARBA00023136"/>
    </source>
</evidence>
<evidence type="ECO:0000256" key="4">
    <source>
        <dbReference type="ARBA" id="ARBA00022452"/>
    </source>
</evidence>
<dbReference type="GO" id="GO:0038023">
    <property type="term" value="F:signaling receptor activity"/>
    <property type="evidence" value="ECO:0007669"/>
    <property type="project" value="InterPro"/>
</dbReference>
<reference evidence="19 20" key="1">
    <citation type="submission" date="2020-06" db="EMBL/GenBank/DDBJ databases">
        <authorList>
            <person name="Criscuolo A."/>
        </authorList>
    </citation>
    <scope>NUCLEOTIDE SEQUENCE [LARGE SCALE GENOMIC DNA]</scope>
    <source>
        <strain evidence="20">CIP 111411</strain>
    </source>
</reference>
<dbReference type="Gene3D" id="2.170.130.10">
    <property type="entry name" value="TonB-dependent receptor, plug domain"/>
    <property type="match status" value="1"/>
</dbReference>
<evidence type="ECO:0000256" key="3">
    <source>
        <dbReference type="ARBA" id="ARBA00022448"/>
    </source>
</evidence>
<keyword evidence="4 14" id="KW-1134">Transmembrane beta strand</keyword>
<keyword evidence="13 14" id="KW-0998">Cell outer membrane</keyword>
<proteinExistence type="inferred from homology"/>
<dbReference type="GO" id="GO:0015344">
    <property type="term" value="F:siderophore uptake transmembrane transporter activity"/>
    <property type="evidence" value="ECO:0007669"/>
    <property type="project" value="TreeGrafter"/>
</dbReference>
<evidence type="ECO:0000256" key="15">
    <source>
        <dbReference type="RuleBase" id="RU003357"/>
    </source>
</evidence>
<dbReference type="Proteomes" id="UP000530060">
    <property type="component" value="Unassembled WGS sequence"/>
</dbReference>
<comment type="subcellular location">
    <subcellularLocation>
        <location evidence="1 14">Cell outer membrane</location>
        <topology evidence="1 14">Multi-pass membrane protein</topology>
    </subcellularLocation>
</comment>
<dbReference type="GO" id="GO:0015891">
    <property type="term" value="P:siderophore transport"/>
    <property type="evidence" value="ECO:0007669"/>
    <property type="project" value="InterPro"/>
</dbReference>
<feature type="domain" description="TonB-dependent receptor plug" evidence="18">
    <location>
        <begin position="136"/>
        <end position="232"/>
    </location>
</feature>
<dbReference type="Gene3D" id="2.60.40.1120">
    <property type="entry name" value="Carboxypeptidase-like, regulatory domain"/>
    <property type="match status" value="1"/>
</dbReference>
<dbReference type="CDD" id="cd01347">
    <property type="entry name" value="ligand_gated_channel"/>
    <property type="match status" value="1"/>
</dbReference>
<keyword evidence="5" id="KW-0410">Iron transport</keyword>
<dbReference type="InterPro" id="IPR013784">
    <property type="entry name" value="Carb-bd-like_fold"/>
</dbReference>
<dbReference type="AlphaFoldDB" id="A0A6V6Z3U4"/>
<feature type="domain" description="TonB-dependent receptor-like beta-barrel" evidence="17">
    <location>
        <begin position="323"/>
        <end position="761"/>
    </location>
</feature>
<keyword evidence="12 19" id="KW-0675">Receptor</keyword>
<evidence type="ECO:0000256" key="13">
    <source>
        <dbReference type="ARBA" id="ARBA00023237"/>
    </source>
</evidence>
<keyword evidence="6 14" id="KW-0812">Transmembrane</keyword>
<dbReference type="PANTHER" id="PTHR32552:SF68">
    <property type="entry name" value="FERRICHROME OUTER MEMBRANE TRANSPORTER_PHAGE RECEPTOR"/>
    <property type="match status" value="1"/>
</dbReference>
<comment type="caution">
    <text evidence="19">The sequence shown here is derived from an EMBL/GenBank/DDBJ whole genome shotgun (WGS) entry which is preliminary data.</text>
</comment>
<dbReference type="InterPro" id="IPR036942">
    <property type="entry name" value="Beta-barrel_TonB_sf"/>
</dbReference>
<dbReference type="Pfam" id="PF13715">
    <property type="entry name" value="CarbopepD_reg_2"/>
    <property type="match status" value="1"/>
</dbReference>
<feature type="chain" id="PRO_5027796080" evidence="16">
    <location>
        <begin position="23"/>
        <end position="796"/>
    </location>
</feature>
<evidence type="ECO:0000256" key="7">
    <source>
        <dbReference type="ARBA" id="ARBA00022729"/>
    </source>
</evidence>
<dbReference type="GO" id="GO:0009279">
    <property type="term" value="C:cell outer membrane"/>
    <property type="evidence" value="ECO:0007669"/>
    <property type="project" value="UniProtKB-SubCell"/>
</dbReference>
<keyword evidence="8" id="KW-0408">Iron</keyword>
<organism evidence="19 20">
    <name type="scientific">Flavobacterium salmonis</name>
    <dbReference type="NCBI Taxonomy" id="2654844"/>
    <lineage>
        <taxon>Bacteria</taxon>
        <taxon>Pseudomonadati</taxon>
        <taxon>Bacteroidota</taxon>
        <taxon>Flavobacteriia</taxon>
        <taxon>Flavobacteriales</taxon>
        <taxon>Flavobacteriaceae</taxon>
        <taxon>Flavobacterium</taxon>
    </lineage>
</organism>
<keyword evidence="11 14" id="KW-0472">Membrane</keyword>
<keyword evidence="20" id="KW-1185">Reference proteome</keyword>
<gene>
    <name evidence="19" type="ORF">FLAT13_03323</name>
</gene>
<dbReference type="GO" id="GO:0030246">
    <property type="term" value="F:carbohydrate binding"/>
    <property type="evidence" value="ECO:0007669"/>
    <property type="project" value="InterPro"/>
</dbReference>
<dbReference type="InterPro" id="IPR037066">
    <property type="entry name" value="Plug_dom_sf"/>
</dbReference>
<evidence type="ECO:0000256" key="6">
    <source>
        <dbReference type="ARBA" id="ARBA00022692"/>
    </source>
</evidence>
<dbReference type="PANTHER" id="PTHR32552">
    <property type="entry name" value="FERRICHROME IRON RECEPTOR-RELATED"/>
    <property type="match status" value="1"/>
</dbReference>
<keyword evidence="7 16" id="KW-0732">Signal</keyword>
<name>A0A6V6Z3U4_9FLAO</name>
<dbReference type="RefSeq" id="WP_180909648.1">
    <property type="nucleotide sequence ID" value="NZ_CAIJDP010000078.1"/>
</dbReference>
<dbReference type="InterPro" id="IPR010105">
    <property type="entry name" value="TonB_sidphr_rcpt"/>
</dbReference>
<keyword evidence="3 14" id="KW-0813">Transport</keyword>
<evidence type="ECO:0000256" key="10">
    <source>
        <dbReference type="ARBA" id="ARBA00023077"/>
    </source>
</evidence>
<evidence type="ECO:0000256" key="8">
    <source>
        <dbReference type="ARBA" id="ARBA00023004"/>
    </source>
</evidence>
<dbReference type="InterPro" id="IPR039426">
    <property type="entry name" value="TonB-dep_rcpt-like"/>
</dbReference>
<evidence type="ECO:0000256" key="1">
    <source>
        <dbReference type="ARBA" id="ARBA00004571"/>
    </source>
</evidence>
<evidence type="ECO:0000256" key="16">
    <source>
        <dbReference type="SAM" id="SignalP"/>
    </source>
</evidence>
<protein>
    <submittedName>
        <fullName evidence="19">TonB-dependent siderophore receptor</fullName>
    </submittedName>
</protein>
<evidence type="ECO:0000259" key="17">
    <source>
        <dbReference type="Pfam" id="PF00593"/>
    </source>
</evidence>
<dbReference type="Pfam" id="PF00593">
    <property type="entry name" value="TonB_dep_Rec_b-barrel"/>
    <property type="match status" value="1"/>
</dbReference>
<sequence length="796" mass="89080">MNNLKFLLLFSIFLLSLTTSFAQKGTIKGTIQTSDDKAAEGVSVSVKGINKNTIADNNGSFELKNVPAGTHTLVVTLVGYDDLNQEVTVTAGKVTTADLKLTLSNTELNQVVVLSNKSAFKTNRISSSLRLQSAIIEIPQNIQVITGKLIQDQQIYDMLEGVTRNVSGATRVEHWDNYANITMRGSQVAAFRNGMNVSTTWGPLTEDMSMVERIEFVKGPAGFMLANGNPSGFYNVVTKKPSGRTKGEANFALGSFDMYRGALDFDGKLSKDGKLLYRINAMGQMKGSHRDFDYNNRFSIAPVLKYLIDDQTSLTLEYTYQFSQVLAIGSNYLFSNKGYADLPKSFTNAEPNFDPTNMNDQSILAILEHKLSDNWKFTGQAAYFNFKQEGMSMWPQYPGFDSGNDNILHRGVSIWDVLGIAKTGQFFVNGEEKTGSVTHKILGGLDMSDKLNYHDWSQTFALNGYDVNGNIVPFDIYNPTHGNVPANKLPVFDRSKDIRERGVQYRNGYNAFYLQDELGFFDNSLRVTLAGRYTTLKTSNAYSGSYKDSKFTPRLGVSYSLDKNTSAYFVRDESFNENYGTDWLGNSFDPQTGTNLEFGFKRDWMNGKWNSTFAVYQITNKNILTADPDHSTGGIQYMRQSGEQKVKGFEADIRGEIVKNLDVVINYAFTEAKVTKDTDQSLVGTQVAGTSRHVQNTWLNYKMDQGALNGLGLSIGYQYQIDRSPWFVSDSDETALPDYFRLDGGVTYQKGKMTYNVIVNNILDEYLYSGGKYDPGYYYWQAEPGTNVRLSVSYKF</sequence>
<keyword evidence="10 15" id="KW-0798">TonB box</keyword>
<dbReference type="PROSITE" id="PS52016">
    <property type="entry name" value="TONB_DEPENDENT_REC_3"/>
    <property type="match status" value="1"/>
</dbReference>
<evidence type="ECO:0000313" key="19">
    <source>
        <dbReference type="EMBL" id="CAD0006423.1"/>
    </source>
</evidence>
<evidence type="ECO:0000256" key="2">
    <source>
        <dbReference type="ARBA" id="ARBA00009810"/>
    </source>
</evidence>
<comment type="similarity">
    <text evidence="2 14 15">Belongs to the TonB-dependent receptor family.</text>
</comment>
<evidence type="ECO:0000256" key="12">
    <source>
        <dbReference type="ARBA" id="ARBA00023170"/>
    </source>
</evidence>
<dbReference type="InterPro" id="IPR012910">
    <property type="entry name" value="Plug_dom"/>
</dbReference>
<accession>A0A6V6Z3U4</accession>
<evidence type="ECO:0000259" key="18">
    <source>
        <dbReference type="Pfam" id="PF07715"/>
    </source>
</evidence>